<gene>
    <name evidence="6" type="ORF">GKD54_18940</name>
    <name evidence="5" type="ORF">GKD58_19180</name>
</gene>
<keyword evidence="2" id="KW-0012">Acyltransferase</keyword>
<dbReference type="PANTHER" id="PTHR34069:SF3">
    <property type="entry name" value="ACYL-COA:ACYL-COA ALKYLTRANSFERASE"/>
    <property type="match status" value="1"/>
</dbReference>
<reference evidence="7 8" key="1">
    <citation type="journal article" date="2019" name="Nat. Med.">
        <title>A library of human gut bacterial isolates paired with longitudinal multiomics data enables mechanistic microbiome research.</title>
        <authorList>
            <person name="Poyet M."/>
            <person name="Groussin M."/>
            <person name="Gibbons S.M."/>
            <person name="Avila-Pacheco J."/>
            <person name="Jiang X."/>
            <person name="Kearney S.M."/>
            <person name="Perrotta A.R."/>
            <person name="Berdy B."/>
            <person name="Zhao S."/>
            <person name="Lieberman T.D."/>
            <person name="Swanson P.K."/>
            <person name="Smith M."/>
            <person name="Roesemann S."/>
            <person name="Alexander J.E."/>
            <person name="Rich S.A."/>
            <person name="Livny J."/>
            <person name="Vlamakis H."/>
            <person name="Clish C."/>
            <person name="Bullock K."/>
            <person name="Deik A."/>
            <person name="Scott J."/>
            <person name="Pierce K.A."/>
            <person name="Xavier R.J."/>
            <person name="Alm E.J."/>
        </authorList>
    </citation>
    <scope>NUCLEOTIDE SEQUENCE [LARGE SCALE GENOMIC DNA]</scope>
    <source>
        <strain evidence="6 8">BIOML-A10</strain>
        <strain evidence="5 7">BIOML-A11</strain>
    </source>
</reference>
<evidence type="ECO:0000256" key="2">
    <source>
        <dbReference type="ARBA" id="ARBA00023315"/>
    </source>
</evidence>
<dbReference type="CDD" id="cd00830">
    <property type="entry name" value="KAS_III"/>
    <property type="match status" value="1"/>
</dbReference>
<evidence type="ECO:0000259" key="3">
    <source>
        <dbReference type="Pfam" id="PF08541"/>
    </source>
</evidence>
<feature type="domain" description="Beta-ketoacyl-[acyl-carrier-protein] synthase III C-terminal" evidence="3">
    <location>
        <begin position="254"/>
        <end position="337"/>
    </location>
</feature>
<evidence type="ECO:0000256" key="1">
    <source>
        <dbReference type="ARBA" id="ARBA00022679"/>
    </source>
</evidence>
<dbReference type="GO" id="GO:0044550">
    <property type="term" value="P:secondary metabolite biosynthetic process"/>
    <property type="evidence" value="ECO:0007669"/>
    <property type="project" value="TreeGrafter"/>
</dbReference>
<sequence>MMAFLEFRNVRISGISAGVPKHVEYNKDYPYFEEGEAEKYIASTSVRERRIADPGVCSSDLCYSAAEHLIKDLGWDKSEIECLLFVSQTADYILPATSCILQERLGLPESCYAMDISLGCSGWVYGLSVITSLLSSGQIKKGLLLSGEICHLQSSPLDKSAYPLFGDAGTATALEYQDGYEPVRFHFSTDGSGYEAIIIRDGGYRHPFDNQSLDVYTTLEGLRRTSLNTEMDGMSVFSFGITKAPQSFNLLMERFSLDRESLDYFVMHQANYFMNNKIRKKLKLPEEKVPYSMPLFGNTSSASIPLTLVTACVLRARRSKIAVCGFGVGLSWGTGYFELDENVVISDLVEI</sequence>
<comment type="caution">
    <text evidence="6">The sequence shown here is derived from an EMBL/GenBank/DDBJ whole genome shotgun (WGS) entry which is preliminary data.</text>
</comment>
<dbReference type="GO" id="GO:0004315">
    <property type="term" value="F:3-oxoacyl-[acyl-carrier-protein] synthase activity"/>
    <property type="evidence" value="ECO:0007669"/>
    <property type="project" value="InterPro"/>
</dbReference>
<evidence type="ECO:0000313" key="8">
    <source>
        <dbReference type="Proteomes" id="UP000471216"/>
    </source>
</evidence>
<dbReference type="Proteomes" id="UP000450599">
    <property type="component" value="Unassembled WGS sequence"/>
</dbReference>
<organism evidence="6 8">
    <name type="scientific">Parabacteroides distasonis</name>
    <dbReference type="NCBI Taxonomy" id="823"/>
    <lineage>
        <taxon>Bacteria</taxon>
        <taxon>Pseudomonadati</taxon>
        <taxon>Bacteroidota</taxon>
        <taxon>Bacteroidia</taxon>
        <taxon>Bacteroidales</taxon>
        <taxon>Tannerellaceae</taxon>
        <taxon>Parabacteroides</taxon>
    </lineage>
</organism>
<evidence type="ECO:0000313" key="5">
    <source>
        <dbReference type="EMBL" id="MRY86342.1"/>
    </source>
</evidence>
<proteinExistence type="predicted"/>
<feature type="domain" description="Beta-ketoacyl-[acyl-carrier-protein] synthase III N-terminal" evidence="4">
    <location>
        <begin position="114"/>
        <end position="191"/>
    </location>
</feature>
<dbReference type="InterPro" id="IPR013751">
    <property type="entry name" value="ACP_syn_III_N"/>
</dbReference>
<dbReference type="EMBL" id="WKMW01000023">
    <property type="protein sequence ID" value="MRY86342.1"/>
    <property type="molecule type" value="Genomic_DNA"/>
</dbReference>
<evidence type="ECO:0000259" key="4">
    <source>
        <dbReference type="Pfam" id="PF08545"/>
    </source>
</evidence>
<name>A0A6I2P3V5_PARDI</name>
<evidence type="ECO:0000313" key="6">
    <source>
        <dbReference type="EMBL" id="MRZ08240.1"/>
    </source>
</evidence>
<dbReference type="AlphaFoldDB" id="A0A6I2P3V5"/>
<evidence type="ECO:0000313" key="7">
    <source>
        <dbReference type="Proteomes" id="UP000450599"/>
    </source>
</evidence>
<dbReference type="EMBL" id="WKMX01000021">
    <property type="protein sequence ID" value="MRZ08240.1"/>
    <property type="molecule type" value="Genomic_DNA"/>
</dbReference>
<accession>A0A6I2P3V5</accession>
<dbReference type="Gene3D" id="3.40.47.10">
    <property type="match status" value="1"/>
</dbReference>
<keyword evidence="1" id="KW-0808">Transferase</keyword>
<dbReference type="InterPro" id="IPR016039">
    <property type="entry name" value="Thiolase-like"/>
</dbReference>
<dbReference type="GO" id="GO:0006633">
    <property type="term" value="P:fatty acid biosynthetic process"/>
    <property type="evidence" value="ECO:0007669"/>
    <property type="project" value="InterPro"/>
</dbReference>
<dbReference type="SUPFAM" id="SSF53901">
    <property type="entry name" value="Thiolase-like"/>
    <property type="match status" value="1"/>
</dbReference>
<dbReference type="PANTHER" id="PTHR34069">
    <property type="entry name" value="3-OXOACYL-[ACYL-CARRIER-PROTEIN] SYNTHASE 3"/>
    <property type="match status" value="1"/>
</dbReference>
<dbReference type="Proteomes" id="UP000471216">
    <property type="component" value="Unassembled WGS sequence"/>
</dbReference>
<protein>
    <submittedName>
        <fullName evidence="6">Ketoacyl-ACP synthase III</fullName>
    </submittedName>
</protein>
<dbReference type="Pfam" id="PF08545">
    <property type="entry name" value="ACP_syn_III"/>
    <property type="match status" value="1"/>
</dbReference>
<dbReference type="Pfam" id="PF08541">
    <property type="entry name" value="ACP_syn_III_C"/>
    <property type="match status" value="1"/>
</dbReference>
<dbReference type="InterPro" id="IPR013747">
    <property type="entry name" value="ACP_syn_III_C"/>
</dbReference>